<comment type="similarity">
    <text evidence="1">Belongs to the bacterial reverse transcriptase family.</text>
</comment>
<dbReference type="Pfam" id="PF00078">
    <property type="entry name" value="RVT_1"/>
    <property type="match status" value="1"/>
</dbReference>
<dbReference type="EMBL" id="LT629704">
    <property type="protein sequence ID" value="SDN50709.1"/>
    <property type="molecule type" value="Genomic_DNA"/>
</dbReference>
<dbReference type="InterPro" id="IPR000477">
    <property type="entry name" value="RT_dom"/>
</dbReference>
<reference evidence="3 6" key="1">
    <citation type="submission" date="2015-01" db="EMBL/GenBank/DDBJ databases">
        <title>Genome Sequence of Pseudomonas antarctica CMS 35.</title>
        <authorList>
            <person name="Voget S."/>
            <person name="Chow J."/>
            <person name="Daniel R."/>
            <person name="Streit W."/>
        </authorList>
    </citation>
    <scope>NUCLEOTIDE SEQUENCE [LARGE SCALE GENOMIC DNA]</scope>
    <source>
        <strain evidence="3 6">CMS 35</strain>
    </source>
</reference>
<dbReference type="OrthoDB" id="9793236at2"/>
<dbReference type="SUPFAM" id="SSF56672">
    <property type="entry name" value="DNA/RNA polymerases"/>
    <property type="match status" value="1"/>
</dbReference>
<dbReference type="GO" id="GO:0003964">
    <property type="term" value="F:RNA-directed DNA polymerase activity"/>
    <property type="evidence" value="ECO:0007669"/>
    <property type="project" value="UniProtKB-KW"/>
</dbReference>
<dbReference type="PANTHER" id="PTHR34047:SF8">
    <property type="entry name" value="PROTEIN YKFC"/>
    <property type="match status" value="1"/>
</dbReference>
<evidence type="ECO:0000259" key="2">
    <source>
        <dbReference type="PROSITE" id="PS50878"/>
    </source>
</evidence>
<dbReference type="AlphaFoldDB" id="A0A1H0BYI8"/>
<dbReference type="CDD" id="cd01651">
    <property type="entry name" value="RT_G2_intron"/>
    <property type="match status" value="1"/>
</dbReference>
<dbReference type="InterPro" id="IPR051083">
    <property type="entry name" value="GrpII_Intron_Splice-Mob/Def"/>
</dbReference>
<keyword evidence="6" id="KW-1185">Reference proteome</keyword>
<evidence type="ECO:0000313" key="4">
    <source>
        <dbReference type="EMBL" id="SDN50709.1"/>
    </source>
</evidence>
<keyword evidence="4" id="KW-0695">RNA-directed DNA polymerase</keyword>
<keyword evidence="4" id="KW-0548">Nucleotidyltransferase</keyword>
<evidence type="ECO:0000313" key="5">
    <source>
        <dbReference type="Proteomes" id="UP000182470"/>
    </source>
</evidence>
<name>A0A1H0BYI8_9PSED</name>
<dbReference type="PANTHER" id="PTHR34047">
    <property type="entry name" value="NUCLEAR INTRON MATURASE 1, MITOCHONDRIAL-RELATED"/>
    <property type="match status" value="1"/>
</dbReference>
<gene>
    <name evidence="3" type="ORF">PSAN_48940</name>
    <name evidence="4" type="ORF">SAMN04490179_4554</name>
</gene>
<dbReference type="Proteomes" id="UP000182470">
    <property type="component" value="Chromosome I"/>
</dbReference>
<reference evidence="4 5" key="2">
    <citation type="submission" date="2016-10" db="EMBL/GenBank/DDBJ databases">
        <authorList>
            <person name="de Groot N.N."/>
        </authorList>
    </citation>
    <scope>NUCLEOTIDE SEQUENCE [LARGE SCALE GENOMIC DNA]</scope>
    <source>
        <strain evidence="4 5">BS2772</strain>
    </source>
</reference>
<dbReference type="EMBL" id="JXDI01000003">
    <property type="protein sequence ID" value="KAF2406717.1"/>
    <property type="molecule type" value="Genomic_DNA"/>
</dbReference>
<protein>
    <submittedName>
        <fullName evidence="4">Reverse transcriptase (RNA-dependent DNA polymerase)</fullName>
    </submittedName>
</protein>
<evidence type="ECO:0000313" key="3">
    <source>
        <dbReference type="EMBL" id="KAF2406717.1"/>
    </source>
</evidence>
<accession>A0A1H0BYI8</accession>
<dbReference type="InterPro" id="IPR043502">
    <property type="entry name" value="DNA/RNA_pol_sf"/>
</dbReference>
<feature type="domain" description="Reverse transcriptase" evidence="2">
    <location>
        <begin position="1"/>
        <end position="274"/>
    </location>
</feature>
<dbReference type="RefSeq" id="WP_083359107.1">
    <property type="nucleotide sequence ID" value="NZ_JXDI01000003.1"/>
</dbReference>
<dbReference type="PROSITE" id="PS50878">
    <property type="entry name" value="RT_POL"/>
    <property type="match status" value="1"/>
</dbReference>
<dbReference type="Proteomes" id="UP000748067">
    <property type="component" value="Unassembled WGS sequence"/>
</dbReference>
<sequence>MPITTNGLWGQIIDFDNLYQAYLEARRGKRDRSSVMRFAANVEENLVNLQNHLIWKSWAPGKPREFVVKEPKLRLIQAPPFADRVTHHALVRVVNPLFERKFISDSYACRVGMGTQAAVARVQHFIRVAKRKHGDGTYVLKADISKFFASIRHHVLLREIERTISDKNVLWLWRQIISGYGNETGIGLPVGALTSQLGANILLSRLDHAAKDQMGIKHYVRYMDDFIAVLPNKECAAAALSELATEVAALSLELNPKTAIHPWQRGLDFCGYRIWPTHILPRKRNIKRARSSFRALMARYKAGLISQQHVRQRVCSFLAYTKHCDASRTVEGVLGDLRLVRGR</sequence>
<organism evidence="4 5">
    <name type="scientific">Pseudomonas antarctica</name>
    <dbReference type="NCBI Taxonomy" id="219572"/>
    <lineage>
        <taxon>Bacteria</taxon>
        <taxon>Pseudomonadati</taxon>
        <taxon>Pseudomonadota</taxon>
        <taxon>Gammaproteobacteria</taxon>
        <taxon>Pseudomonadales</taxon>
        <taxon>Pseudomonadaceae</taxon>
        <taxon>Pseudomonas</taxon>
    </lineage>
</organism>
<evidence type="ECO:0000256" key="1">
    <source>
        <dbReference type="ARBA" id="ARBA00034120"/>
    </source>
</evidence>
<proteinExistence type="inferred from homology"/>
<keyword evidence="4" id="KW-0808">Transferase</keyword>
<evidence type="ECO:0000313" key="6">
    <source>
        <dbReference type="Proteomes" id="UP000748067"/>
    </source>
</evidence>